<gene>
    <name evidence="3" type="ORF">ML462_01090</name>
</gene>
<dbReference type="AlphaFoldDB" id="A0A9X2A7S8"/>
<evidence type="ECO:0000313" key="4">
    <source>
        <dbReference type="Proteomes" id="UP001139226"/>
    </source>
</evidence>
<reference evidence="3" key="1">
    <citation type="submission" date="2022-03" db="EMBL/GenBank/DDBJ databases">
        <title>Gramella crocea sp. nov., isolated from activated sludge of a seafood processing plant.</title>
        <authorList>
            <person name="Zhang X."/>
        </authorList>
    </citation>
    <scope>NUCLEOTIDE SEQUENCE</scope>
    <source>
        <strain evidence="3">YJ019</strain>
    </source>
</reference>
<name>A0A9X2A7S8_9FLAO</name>
<keyword evidence="4" id="KW-1185">Reference proteome</keyword>
<sequence>MKSKIKVHTSLLFFLLILTGSQDLFSQNVWANVSLNKNSAYVGEPVEVSIKVFTSTFFTKGIDPGNIQVDGAYTIYFRPVSISIQQNGKTYAGVELKYNVFPYSENSIVFPELNIEVETPPEGDFKGVKKVINTAEKPIRVKPVPNNFEGNEWLVASDLRVSQNWTGDLKNVKVGDVLTRSIGRTAYGTVSELIPPISWDSISKVSLYPTRSQLENNRAKTAISARRTERMQYLFEKEGNVVIPEKVFSWYNPFQNRLYKRTLPEIKIEVQPNPELGLLASVKDSLLIQQETLENEVAEKKPYLIFGLSPKQFLLLVIFVIIVGFLLFKAIRWSLIRYKERKKAYLVSELYYFRNFLKSLRSRDSKQKLNDLYRWLDELDLPAPNISSFIREFGTSSMIRNYKDEEDIARIEPAEWKEARKNYLRDINMVDPVNNRHWINP</sequence>
<dbReference type="InterPro" id="IPR025738">
    <property type="entry name" value="BatD"/>
</dbReference>
<feature type="signal peptide" evidence="2">
    <location>
        <begin position="1"/>
        <end position="26"/>
    </location>
</feature>
<keyword evidence="2" id="KW-0732">Signal</keyword>
<evidence type="ECO:0008006" key="5">
    <source>
        <dbReference type="Google" id="ProtNLM"/>
    </source>
</evidence>
<evidence type="ECO:0000256" key="1">
    <source>
        <dbReference type="SAM" id="Phobius"/>
    </source>
</evidence>
<evidence type="ECO:0000313" key="3">
    <source>
        <dbReference type="EMBL" id="MCH4821754.1"/>
    </source>
</evidence>
<dbReference type="PANTHER" id="PTHR40940:SF1">
    <property type="entry name" value="PROTEIN BATD"/>
    <property type="match status" value="1"/>
</dbReference>
<keyword evidence="1" id="KW-0472">Membrane</keyword>
<dbReference type="EMBL" id="JAKVTV010000001">
    <property type="protein sequence ID" value="MCH4821754.1"/>
    <property type="molecule type" value="Genomic_DNA"/>
</dbReference>
<dbReference type="Proteomes" id="UP001139226">
    <property type="component" value="Unassembled WGS sequence"/>
</dbReference>
<accession>A0A9X2A7S8</accession>
<comment type="caution">
    <text evidence="3">The sequence shown here is derived from an EMBL/GenBank/DDBJ whole genome shotgun (WGS) entry which is preliminary data.</text>
</comment>
<proteinExistence type="predicted"/>
<keyword evidence="1" id="KW-1133">Transmembrane helix</keyword>
<organism evidence="3 4">
    <name type="scientific">Christiangramia lutea</name>
    <dbReference type="NCBI Taxonomy" id="1607951"/>
    <lineage>
        <taxon>Bacteria</taxon>
        <taxon>Pseudomonadati</taxon>
        <taxon>Bacteroidota</taxon>
        <taxon>Flavobacteriia</taxon>
        <taxon>Flavobacteriales</taxon>
        <taxon>Flavobacteriaceae</taxon>
        <taxon>Christiangramia</taxon>
    </lineage>
</organism>
<feature type="chain" id="PRO_5040939196" description="Protein BatD" evidence="2">
    <location>
        <begin position="27"/>
        <end position="441"/>
    </location>
</feature>
<protein>
    <recommendedName>
        <fullName evidence="5">Protein BatD</fullName>
    </recommendedName>
</protein>
<evidence type="ECO:0000256" key="2">
    <source>
        <dbReference type="SAM" id="SignalP"/>
    </source>
</evidence>
<dbReference type="RefSeq" id="WP_240711884.1">
    <property type="nucleotide sequence ID" value="NZ_JAKVTV010000001.1"/>
</dbReference>
<keyword evidence="1" id="KW-0812">Transmembrane</keyword>
<feature type="transmembrane region" description="Helical" evidence="1">
    <location>
        <begin position="313"/>
        <end position="331"/>
    </location>
</feature>
<dbReference type="PANTHER" id="PTHR40940">
    <property type="entry name" value="PROTEIN BATD-RELATED"/>
    <property type="match status" value="1"/>
</dbReference>